<keyword evidence="4" id="KW-0862">Zinc</keyword>
<evidence type="ECO:0000256" key="6">
    <source>
        <dbReference type="PROSITE-ProRule" id="PRU00094"/>
    </source>
</evidence>
<gene>
    <name evidence="8" type="ORF">HK100_010008</name>
</gene>
<dbReference type="Gene3D" id="3.30.50.10">
    <property type="entry name" value="Erythroid Transcription Factor GATA-1, subunit A"/>
    <property type="match status" value="1"/>
</dbReference>
<dbReference type="GO" id="GO:0045944">
    <property type="term" value="P:positive regulation of transcription by RNA polymerase II"/>
    <property type="evidence" value="ECO:0007669"/>
    <property type="project" value="TreeGrafter"/>
</dbReference>
<dbReference type="GO" id="GO:0000978">
    <property type="term" value="F:RNA polymerase II cis-regulatory region sequence-specific DNA binding"/>
    <property type="evidence" value="ECO:0007669"/>
    <property type="project" value="TreeGrafter"/>
</dbReference>
<accession>A0AAD5X9I0</accession>
<dbReference type="PANTHER" id="PTHR10071">
    <property type="entry name" value="TRANSCRIPTION FACTOR GATA FAMILY MEMBER"/>
    <property type="match status" value="1"/>
</dbReference>
<evidence type="ECO:0000259" key="7">
    <source>
        <dbReference type="PROSITE" id="PS50114"/>
    </source>
</evidence>
<dbReference type="PANTHER" id="PTHR10071:SF281">
    <property type="entry name" value="BOX A-BINDING FACTOR-RELATED"/>
    <property type="match status" value="1"/>
</dbReference>
<dbReference type="AlphaFoldDB" id="A0AAD5X9I0"/>
<dbReference type="Proteomes" id="UP001211907">
    <property type="component" value="Unassembled WGS sequence"/>
</dbReference>
<dbReference type="GO" id="GO:0008270">
    <property type="term" value="F:zinc ion binding"/>
    <property type="evidence" value="ECO:0007669"/>
    <property type="project" value="UniProtKB-KW"/>
</dbReference>
<dbReference type="EMBL" id="JADGJH010005342">
    <property type="protein sequence ID" value="KAJ3080967.1"/>
    <property type="molecule type" value="Genomic_DNA"/>
</dbReference>
<proteinExistence type="predicted"/>
<evidence type="ECO:0000313" key="8">
    <source>
        <dbReference type="EMBL" id="KAJ3080967.1"/>
    </source>
</evidence>
<keyword evidence="2" id="KW-0479">Metal-binding</keyword>
<feature type="domain" description="GATA-type" evidence="7">
    <location>
        <begin position="36"/>
        <end position="73"/>
    </location>
</feature>
<keyword evidence="5" id="KW-0539">Nucleus</keyword>
<evidence type="ECO:0000256" key="3">
    <source>
        <dbReference type="ARBA" id="ARBA00022771"/>
    </source>
</evidence>
<reference evidence="8" key="1">
    <citation type="submission" date="2020-05" db="EMBL/GenBank/DDBJ databases">
        <title>Phylogenomic resolution of chytrid fungi.</title>
        <authorList>
            <person name="Stajich J.E."/>
            <person name="Amses K."/>
            <person name="Simmons R."/>
            <person name="Seto K."/>
            <person name="Myers J."/>
            <person name="Bonds A."/>
            <person name="Quandt C.A."/>
            <person name="Barry K."/>
            <person name="Liu P."/>
            <person name="Grigoriev I."/>
            <person name="Longcore J.E."/>
            <person name="James T.Y."/>
        </authorList>
    </citation>
    <scope>NUCLEOTIDE SEQUENCE</scope>
    <source>
        <strain evidence="8">JEL0513</strain>
    </source>
</reference>
<dbReference type="CDD" id="cd00202">
    <property type="entry name" value="ZnF_GATA"/>
    <property type="match status" value="1"/>
</dbReference>
<dbReference type="GO" id="GO:0000122">
    <property type="term" value="P:negative regulation of transcription by RNA polymerase II"/>
    <property type="evidence" value="ECO:0007669"/>
    <property type="project" value="TreeGrafter"/>
</dbReference>
<dbReference type="GO" id="GO:0000981">
    <property type="term" value="F:DNA-binding transcription factor activity, RNA polymerase II-specific"/>
    <property type="evidence" value="ECO:0007669"/>
    <property type="project" value="TreeGrafter"/>
</dbReference>
<comment type="caution">
    <text evidence="8">The sequence shown here is derived from an EMBL/GenBank/DDBJ whole genome shotgun (WGS) entry which is preliminary data.</text>
</comment>
<comment type="subcellular location">
    <subcellularLocation>
        <location evidence="1">Nucleus</location>
    </subcellularLocation>
</comment>
<dbReference type="Pfam" id="PF00320">
    <property type="entry name" value="GATA"/>
    <property type="match status" value="1"/>
</dbReference>
<feature type="non-terminal residue" evidence="8">
    <location>
        <position position="211"/>
    </location>
</feature>
<dbReference type="SUPFAM" id="SSF57716">
    <property type="entry name" value="Glucocorticoid receptor-like (DNA-binding domain)"/>
    <property type="match status" value="1"/>
</dbReference>
<sequence>MTTSSNPRLLPTGTSVIGTPNTTSGYAAITTITPVCFHCKTKYSPMWRRTADGRKFLCNACGLYLRKHGVKRPRVVVESVKPQLPLFIMQPPQPPQLLSASTLPVSFDFDFQNGGGMDSRGGYGRGGGGLEKNKSAAASVCFSFEEEEDRETVDQGRVLADQARKCYPNIWEAIGVSGFQETSRRSNSNCSQFDHADNILEDLIGVPVGPD</sequence>
<evidence type="ECO:0000256" key="4">
    <source>
        <dbReference type="ARBA" id="ARBA00022833"/>
    </source>
</evidence>
<dbReference type="SMART" id="SM00401">
    <property type="entry name" value="ZnF_GATA"/>
    <property type="match status" value="1"/>
</dbReference>
<dbReference type="GO" id="GO:0005634">
    <property type="term" value="C:nucleus"/>
    <property type="evidence" value="ECO:0007669"/>
    <property type="project" value="UniProtKB-SubCell"/>
</dbReference>
<dbReference type="InterPro" id="IPR000679">
    <property type="entry name" value="Znf_GATA"/>
</dbReference>
<dbReference type="PROSITE" id="PS50114">
    <property type="entry name" value="GATA_ZN_FINGER_2"/>
    <property type="match status" value="1"/>
</dbReference>
<evidence type="ECO:0000256" key="2">
    <source>
        <dbReference type="ARBA" id="ARBA00022723"/>
    </source>
</evidence>
<dbReference type="InterPro" id="IPR013088">
    <property type="entry name" value="Znf_NHR/GATA"/>
</dbReference>
<keyword evidence="3 6" id="KW-0863">Zinc-finger</keyword>
<evidence type="ECO:0000313" key="9">
    <source>
        <dbReference type="Proteomes" id="UP001211907"/>
    </source>
</evidence>
<protein>
    <recommendedName>
        <fullName evidence="7">GATA-type domain-containing protein</fullName>
    </recommendedName>
</protein>
<evidence type="ECO:0000256" key="5">
    <source>
        <dbReference type="ARBA" id="ARBA00023242"/>
    </source>
</evidence>
<dbReference type="InterPro" id="IPR039355">
    <property type="entry name" value="Transcription_factor_GATA"/>
</dbReference>
<dbReference type="PROSITE" id="PS00344">
    <property type="entry name" value="GATA_ZN_FINGER_1"/>
    <property type="match status" value="1"/>
</dbReference>
<name>A0AAD5X9I0_9FUNG</name>
<evidence type="ECO:0000256" key="1">
    <source>
        <dbReference type="ARBA" id="ARBA00004123"/>
    </source>
</evidence>
<keyword evidence="9" id="KW-1185">Reference proteome</keyword>
<organism evidence="8 9">
    <name type="scientific">Physocladia obscura</name>
    <dbReference type="NCBI Taxonomy" id="109957"/>
    <lineage>
        <taxon>Eukaryota</taxon>
        <taxon>Fungi</taxon>
        <taxon>Fungi incertae sedis</taxon>
        <taxon>Chytridiomycota</taxon>
        <taxon>Chytridiomycota incertae sedis</taxon>
        <taxon>Chytridiomycetes</taxon>
        <taxon>Chytridiales</taxon>
        <taxon>Chytriomycetaceae</taxon>
        <taxon>Physocladia</taxon>
    </lineage>
</organism>